<gene>
    <name evidence="3" type="ORF">E6A44_015735</name>
</gene>
<organism evidence="3 4">
    <name type="scientific">Pedobacter ureilyticus</name>
    <dbReference type="NCBI Taxonomy" id="1393051"/>
    <lineage>
        <taxon>Bacteria</taxon>
        <taxon>Pseudomonadati</taxon>
        <taxon>Bacteroidota</taxon>
        <taxon>Sphingobacteriia</taxon>
        <taxon>Sphingobacteriales</taxon>
        <taxon>Sphingobacteriaceae</taxon>
        <taxon>Pedobacter</taxon>
    </lineage>
</organism>
<keyword evidence="1" id="KW-0812">Transmembrane</keyword>
<dbReference type="EMBL" id="SSHJ02000008">
    <property type="protein sequence ID" value="MFN0257040.1"/>
    <property type="molecule type" value="Genomic_DNA"/>
</dbReference>
<feature type="signal peptide" evidence="2">
    <location>
        <begin position="1"/>
        <end position="19"/>
    </location>
</feature>
<sequence>MKKALTILFLLFSSLNLLAQNNDIEMADQLRADGKIYIVVICIVIILVGLLIYLFSLDKRLKLLEKKSNVKN</sequence>
<feature type="transmembrane region" description="Helical" evidence="1">
    <location>
        <begin position="35"/>
        <end position="57"/>
    </location>
</feature>
<dbReference type="RefSeq" id="WP_138724122.1">
    <property type="nucleotide sequence ID" value="NZ_SSHJ02000008.1"/>
</dbReference>
<dbReference type="Proteomes" id="UP001517247">
    <property type="component" value="Unassembled WGS sequence"/>
</dbReference>
<dbReference type="Pfam" id="PF20077">
    <property type="entry name" value="CcmD_alt"/>
    <property type="match status" value="1"/>
</dbReference>
<name>A0ABW9JA91_9SPHI</name>
<evidence type="ECO:0000313" key="3">
    <source>
        <dbReference type="EMBL" id="MFN0257040.1"/>
    </source>
</evidence>
<keyword evidence="2" id="KW-0732">Signal</keyword>
<keyword evidence="4" id="KW-1185">Reference proteome</keyword>
<keyword evidence="1" id="KW-0472">Membrane</keyword>
<keyword evidence="1" id="KW-1133">Transmembrane helix</keyword>
<proteinExistence type="predicted"/>
<feature type="chain" id="PRO_5046914413" evidence="2">
    <location>
        <begin position="20"/>
        <end position="72"/>
    </location>
</feature>
<reference evidence="3 4" key="1">
    <citation type="submission" date="2024-12" db="EMBL/GenBank/DDBJ databases">
        <authorList>
            <person name="Hu S."/>
        </authorList>
    </citation>
    <scope>NUCLEOTIDE SEQUENCE [LARGE SCALE GENOMIC DNA]</scope>
    <source>
        <strain evidence="3 4">THG-T11</strain>
    </source>
</reference>
<comment type="caution">
    <text evidence="3">The sequence shown here is derived from an EMBL/GenBank/DDBJ whole genome shotgun (WGS) entry which is preliminary data.</text>
</comment>
<protein>
    <submittedName>
        <fullName evidence="3">CcmD family protein</fullName>
    </submittedName>
</protein>
<evidence type="ECO:0000256" key="2">
    <source>
        <dbReference type="SAM" id="SignalP"/>
    </source>
</evidence>
<accession>A0ABW9JA91</accession>
<evidence type="ECO:0000313" key="4">
    <source>
        <dbReference type="Proteomes" id="UP001517247"/>
    </source>
</evidence>
<evidence type="ECO:0000256" key="1">
    <source>
        <dbReference type="SAM" id="Phobius"/>
    </source>
</evidence>